<comment type="caution">
    <text evidence="2">The sequence shown here is derived from an EMBL/GenBank/DDBJ whole genome shotgun (WGS) entry which is preliminary data.</text>
</comment>
<dbReference type="SMART" id="SM00966">
    <property type="entry name" value="SpoVT_AbrB"/>
    <property type="match status" value="1"/>
</dbReference>
<evidence type="ECO:0000313" key="3">
    <source>
        <dbReference type="Proteomes" id="UP000176504"/>
    </source>
</evidence>
<evidence type="ECO:0000313" key="2">
    <source>
        <dbReference type="EMBL" id="OGC55090.1"/>
    </source>
</evidence>
<accession>A0A1F4VDR8</accession>
<organism evidence="2 3">
    <name type="scientific">candidate division WWE3 bacterium RIFCSPLOWO2_01_FULL_41_18</name>
    <dbReference type="NCBI Taxonomy" id="1802625"/>
    <lineage>
        <taxon>Bacteria</taxon>
        <taxon>Katanobacteria</taxon>
    </lineage>
</organism>
<dbReference type="InterPro" id="IPR007159">
    <property type="entry name" value="SpoVT-AbrB_dom"/>
</dbReference>
<dbReference type="Proteomes" id="UP000176504">
    <property type="component" value="Unassembled WGS sequence"/>
</dbReference>
<gene>
    <name evidence="2" type="ORF">A3A78_03880</name>
</gene>
<dbReference type="EMBL" id="MEVI01000003">
    <property type="protein sequence ID" value="OGC55090.1"/>
    <property type="molecule type" value="Genomic_DNA"/>
</dbReference>
<sequence length="84" mass="9425">MITQKLYKNGNSVAVTIPKEILREMNLSAGSEVMLEKDLESDVLTIAPVKLSKKGDTAINPKFIKIAQEFTKKYDSLLKRLAEE</sequence>
<dbReference type="AlphaFoldDB" id="A0A1F4VDR8"/>
<dbReference type="Gene3D" id="2.10.260.10">
    <property type="match status" value="1"/>
</dbReference>
<proteinExistence type="predicted"/>
<dbReference type="Pfam" id="PF04014">
    <property type="entry name" value="MazE_antitoxin"/>
    <property type="match status" value="1"/>
</dbReference>
<protein>
    <recommendedName>
        <fullName evidence="1">SpoVT-AbrB domain-containing protein</fullName>
    </recommendedName>
</protein>
<dbReference type="GO" id="GO:0003677">
    <property type="term" value="F:DNA binding"/>
    <property type="evidence" value="ECO:0007669"/>
    <property type="project" value="InterPro"/>
</dbReference>
<feature type="domain" description="SpoVT-AbrB" evidence="1">
    <location>
        <begin position="7"/>
        <end position="54"/>
    </location>
</feature>
<dbReference type="SUPFAM" id="SSF89447">
    <property type="entry name" value="AbrB/MazE/MraZ-like"/>
    <property type="match status" value="1"/>
</dbReference>
<dbReference type="InterPro" id="IPR037914">
    <property type="entry name" value="SpoVT-AbrB_sf"/>
</dbReference>
<evidence type="ECO:0000259" key="1">
    <source>
        <dbReference type="SMART" id="SM00966"/>
    </source>
</evidence>
<reference evidence="2 3" key="1">
    <citation type="journal article" date="2016" name="Nat. Commun.">
        <title>Thousands of microbial genomes shed light on interconnected biogeochemical processes in an aquifer system.</title>
        <authorList>
            <person name="Anantharaman K."/>
            <person name="Brown C.T."/>
            <person name="Hug L.A."/>
            <person name="Sharon I."/>
            <person name="Castelle C.J."/>
            <person name="Probst A.J."/>
            <person name="Thomas B.C."/>
            <person name="Singh A."/>
            <person name="Wilkins M.J."/>
            <person name="Karaoz U."/>
            <person name="Brodie E.L."/>
            <person name="Williams K.H."/>
            <person name="Hubbard S.S."/>
            <person name="Banfield J.F."/>
        </authorList>
    </citation>
    <scope>NUCLEOTIDE SEQUENCE [LARGE SCALE GENOMIC DNA]</scope>
</reference>
<name>A0A1F4VDR8_UNCKA</name>